<dbReference type="Pfam" id="PF20143">
    <property type="entry name" value="NAD_kinase_C"/>
    <property type="match status" value="1"/>
</dbReference>
<feature type="binding site" evidence="6">
    <location>
        <begin position="183"/>
        <end position="188"/>
    </location>
    <ligand>
        <name>NAD(+)</name>
        <dbReference type="ChEBI" id="CHEBI:57540"/>
    </ligand>
</feature>
<organism evidence="7 8">
    <name type="scientific">Candidatus Faecivivens stercoravium</name>
    <dbReference type="NCBI Taxonomy" id="2840803"/>
    <lineage>
        <taxon>Bacteria</taxon>
        <taxon>Bacillati</taxon>
        <taxon>Bacillota</taxon>
        <taxon>Clostridia</taxon>
        <taxon>Eubacteriales</taxon>
        <taxon>Oscillospiraceae</taxon>
        <taxon>Oscillospiraceae incertae sedis</taxon>
        <taxon>Candidatus Faecivivens</taxon>
    </lineage>
</organism>
<evidence type="ECO:0000256" key="4">
    <source>
        <dbReference type="ARBA" id="ARBA00023027"/>
    </source>
</evidence>
<feature type="binding site" evidence="6">
    <location>
        <position position="74"/>
    </location>
    <ligand>
        <name>NAD(+)</name>
        <dbReference type="ChEBI" id="CHEBI:57540"/>
    </ligand>
</feature>
<feature type="binding site" evidence="6">
    <location>
        <position position="172"/>
    </location>
    <ligand>
        <name>NAD(+)</name>
        <dbReference type="ChEBI" id="CHEBI:57540"/>
    </ligand>
</feature>
<dbReference type="Gene3D" id="3.40.50.10330">
    <property type="entry name" value="Probable inorganic polyphosphate/atp-NAD kinase, domain 1"/>
    <property type="match status" value="1"/>
</dbReference>
<keyword evidence="4 6" id="KW-0520">NAD</keyword>
<reference evidence="7" key="1">
    <citation type="submission" date="2020-10" db="EMBL/GenBank/DDBJ databases">
        <authorList>
            <person name="Gilroy R."/>
        </authorList>
    </citation>
    <scope>NUCLEOTIDE SEQUENCE</scope>
    <source>
        <strain evidence="7">CHK189-12415</strain>
    </source>
</reference>
<feature type="binding site" evidence="6">
    <location>
        <position position="170"/>
    </location>
    <ligand>
        <name>NAD(+)</name>
        <dbReference type="ChEBI" id="CHEBI:57540"/>
    </ligand>
</feature>
<keyword evidence="6" id="KW-0547">Nucleotide-binding</keyword>
<evidence type="ECO:0000256" key="5">
    <source>
        <dbReference type="ARBA" id="ARBA00047925"/>
    </source>
</evidence>
<proteinExistence type="inferred from homology"/>
<comment type="function">
    <text evidence="6">Involved in the regulation of the intracellular balance of NAD and NADP, and is a key enzyme in the biosynthesis of NADP. Catalyzes specifically the phosphorylation on 2'-hydroxyl of the adenosine moiety of NAD to yield NADP.</text>
</comment>
<keyword evidence="2 6" id="KW-0418">Kinase</keyword>
<comment type="caution">
    <text evidence="6">Lacks conserved residue(s) required for the propagation of feature annotation.</text>
</comment>
<comment type="subcellular location">
    <subcellularLocation>
        <location evidence="6">Cytoplasm</location>
    </subcellularLocation>
</comment>
<feature type="binding site" evidence="6">
    <location>
        <begin position="141"/>
        <end position="142"/>
    </location>
    <ligand>
        <name>NAD(+)</name>
        <dbReference type="ChEBI" id="CHEBI:57540"/>
    </ligand>
</feature>
<comment type="similarity">
    <text evidence="6">Belongs to the NAD kinase family.</text>
</comment>
<dbReference type="HAMAP" id="MF_00361">
    <property type="entry name" value="NAD_kinase"/>
    <property type="match status" value="1"/>
</dbReference>
<dbReference type="GO" id="GO:0005737">
    <property type="term" value="C:cytoplasm"/>
    <property type="evidence" value="ECO:0007669"/>
    <property type="project" value="UniProtKB-SubCell"/>
</dbReference>
<dbReference type="PANTHER" id="PTHR20275:SF0">
    <property type="entry name" value="NAD KINASE"/>
    <property type="match status" value="1"/>
</dbReference>
<dbReference type="Gene3D" id="2.60.200.30">
    <property type="entry name" value="Probable inorganic polyphosphate/atp-NAD kinase, domain 2"/>
    <property type="match status" value="1"/>
</dbReference>
<accession>A0A9D1DYG7</accession>
<evidence type="ECO:0000256" key="3">
    <source>
        <dbReference type="ARBA" id="ARBA00022857"/>
    </source>
</evidence>
<evidence type="ECO:0000256" key="1">
    <source>
        <dbReference type="ARBA" id="ARBA00022679"/>
    </source>
</evidence>
<dbReference type="AlphaFoldDB" id="A0A9D1DYG7"/>
<dbReference type="SUPFAM" id="SSF111331">
    <property type="entry name" value="NAD kinase/diacylglycerol kinase-like"/>
    <property type="match status" value="1"/>
</dbReference>
<comment type="cofactor">
    <cofactor evidence="6">
        <name>a divalent metal cation</name>
        <dbReference type="ChEBI" id="CHEBI:60240"/>
    </cofactor>
</comment>
<comment type="caution">
    <text evidence="7">The sequence shown here is derived from an EMBL/GenBank/DDBJ whole genome shotgun (WGS) entry which is preliminary data.</text>
</comment>
<feature type="binding site" evidence="6">
    <location>
        <begin position="69"/>
        <end position="70"/>
    </location>
    <ligand>
        <name>NAD(+)</name>
        <dbReference type="ChEBI" id="CHEBI:57540"/>
    </ligand>
</feature>
<keyword evidence="6" id="KW-0067">ATP-binding</keyword>
<protein>
    <recommendedName>
        <fullName evidence="6">NAD kinase</fullName>
        <ecNumber evidence="6">2.7.1.23</ecNumber>
    </recommendedName>
    <alternativeName>
        <fullName evidence="6">ATP-dependent NAD kinase</fullName>
    </alternativeName>
</protein>
<keyword evidence="1 6" id="KW-0808">Transferase</keyword>
<dbReference type="GO" id="GO:0019674">
    <property type="term" value="P:NAD+ metabolic process"/>
    <property type="evidence" value="ECO:0007669"/>
    <property type="project" value="InterPro"/>
</dbReference>
<name>A0A9D1DYG7_9FIRM</name>
<evidence type="ECO:0000313" key="8">
    <source>
        <dbReference type="Proteomes" id="UP000824241"/>
    </source>
</evidence>
<evidence type="ECO:0000313" key="7">
    <source>
        <dbReference type="EMBL" id="HIR61287.1"/>
    </source>
</evidence>
<dbReference type="EMBL" id="DVHA01000219">
    <property type="protein sequence ID" value="HIR61287.1"/>
    <property type="molecule type" value="Genomic_DNA"/>
</dbReference>
<dbReference type="PANTHER" id="PTHR20275">
    <property type="entry name" value="NAD KINASE"/>
    <property type="match status" value="1"/>
</dbReference>
<dbReference type="InterPro" id="IPR017438">
    <property type="entry name" value="ATP-NAD_kinase_N"/>
</dbReference>
<gene>
    <name evidence="6" type="primary">nadK</name>
    <name evidence="7" type="ORF">IAB37_06925</name>
</gene>
<dbReference type="EC" id="2.7.1.23" evidence="6"/>
<dbReference type="GO" id="GO:0051287">
    <property type="term" value="F:NAD binding"/>
    <property type="evidence" value="ECO:0007669"/>
    <property type="project" value="UniProtKB-ARBA"/>
</dbReference>
<dbReference type="GO" id="GO:0003951">
    <property type="term" value="F:NAD+ kinase activity"/>
    <property type="evidence" value="ECO:0007669"/>
    <property type="project" value="UniProtKB-UniRule"/>
</dbReference>
<dbReference type="GO" id="GO:0006741">
    <property type="term" value="P:NADP+ biosynthetic process"/>
    <property type="evidence" value="ECO:0007669"/>
    <property type="project" value="UniProtKB-UniRule"/>
</dbReference>
<dbReference type="GO" id="GO:0005524">
    <property type="term" value="F:ATP binding"/>
    <property type="evidence" value="ECO:0007669"/>
    <property type="project" value="UniProtKB-KW"/>
</dbReference>
<dbReference type="InterPro" id="IPR002504">
    <property type="entry name" value="NADK"/>
</dbReference>
<keyword evidence="3 6" id="KW-0521">NADP</keyword>
<dbReference type="InterPro" id="IPR017437">
    <property type="entry name" value="ATP-NAD_kinase_PpnK-typ_C"/>
</dbReference>
<dbReference type="InterPro" id="IPR016064">
    <property type="entry name" value="NAD/diacylglycerol_kinase_sf"/>
</dbReference>
<sequence length="288" mass="30971">MQLLLMPNLSKEGVHTCVNRLTAMRFREPVAFLMDERLKGEFPGCEGVEWGPFESLIARCDACIAIGGDGTIIHSGKSAACRHKPVLGINLGRLGFLATLESDQLEKLEGLLTGDYTVEERMLLQVTLCSPDGTRQWLAMNDAVLSKGGPLTQIIELDVRCGGQPVGTYRADGLIFSTPTGSTAYAMSAGGPIVDPAMQCICLTPLSSHSLFSRPILFDASGVLTACPAPGSTGKGIYLTIDGEETVPVGPGETVRFERSEIPVKLINLTGKSFTDVLNEKLIWRSRK</sequence>
<evidence type="ECO:0000256" key="2">
    <source>
        <dbReference type="ARBA" id="ARBA00022777"/>
    </source>
</evidence>
<dbReference type="Proteomes" id="UP000824241">
    <property type="component" value="Unassembled WGS sequence"/>
</dbReference>
<reference evidence="7" key="2">
    <citation type="journal article" date="2021" name="PeerJ">
        <title>Extensive microbial diversity within the chicken gut microbiome revealed by metagenomics and culture.</title>
        <authorList>
            <person name="Gilroy R."/>
            <person name="Ravi A."/>
            <person name="Getino M."/>
            <person name="Pursley I."/>
            <person name="Horton D.L."/>
            <person name="Alikhan N.F."/>
            <person name="Baker D."/>
            <person name="Gharbi K."/>
            <person name="Hall N."/>
            <person name="Watson M."/>
            <person name="Adriaenssens E.M."/>
            <person name="Foster-Nyarko E."/>
            <person name="Jarju S."/>
            <person name="Secka A."/>
            <person name="Antonio M."/>
            <person name="Oren A."/>
            <person name="Chaudhuri R.R."/>
            <person name="La Ragione R."/>
            <person name="Hildebrand F."/>
            <person name="Pallen M.J."/>
        </authorList>
    </citation>
    <scope>NUCLEOTIDE SEQUENCE</scope>
    <source>
        <strain evidence="7">CHK189-12415</strain>
    </source>
</reference>
<dbReference type="Pfam" id="PF01513">
    <property type="entry name" value="NAD_kinase"/>
    <property type="match status" value="1"/>
</dbReference>
<evidence type="ECO:0000256" key="6">
    <source>
        <dbReference type="HAMAP-Rule" id="MF_00361"/>
    </source>
</evidence>
<feature type="active site" description="Proton acceptor" evidence="6">
    <location>
        <position position="69"/>
    </location>
</feature>
<dbReference type="GO" id="GO:0046872">
    <property type="term" value="F:metal ion binding"/>
    <property type="evidence" value="ECO:0007669"/>
    <property type="project" value="UniProtKB-UniRule"/>
</dbReference>
<keyword evidence="6" id="KW-0963">Cytoplasm</keyword>
<comment type="catalytic activity">
    <reaction evidence="5 6">
        <text>NAD(+) + ATP = ADP + NADP(+) + H(+)</text>
        <dbReference type="Rhea" id="RHEA:18629"/>
        <dbReference type="ChEBI" id="CHEBI:15378"/>
        <dbReference type="ChEBI" id="CHEBI:30616"/>
        <dbReference type="ChEBI" id="CHEBI:57540"/>
        <dbReference type="ChEBI" id="CHEBI:58349"/>
        <dbReference type="ChEBI" id="CHEBI:456216"/>
        <dbReference type="EC" id="2.7.1.23"/>
    </reaction>
</comment>